<dbReference type="EMBL" id="ML178839">
    <property type="protein sequence ID" value="TFK98429.1"/>
    <property type="molecule type" value="Genomic_DNA"/>
</dbReference>
<feature type="region of interest" description="Disordered" evidence="1">
    <location>
        <begin position="53"/>
        <end position="104"/>
    </location>
</feature>
<gene>
    <name evidence="2" type="ORF">BDV98DRAFT_572665</name>
</gene>
<evidence type="ECO:0000313" key="3">
    <source>
        <dbReference type="Proteomes" id="UP000305067"/>
    </source>
</evidence>
<feature type="compositionally biased region" description="Low complexity" evidence="1">
    <location>
        <begin position="55"/>
        <end position="69"/>
    </location>
</feature>
<evidence type="ECO:0008006" key="4">
    <source>
        <dbReference type="Google" id="ProtNLM"/>
    </source>
</evidence>
<name>A0A5C3QBK3_9AGAR</name>
<keyword evidence="3" id="KW-1185">Reference proteome</keyword>
<accession>A0A5C3QBK3</accession>
<evidence type="ECO:0000313" key="2">
    <source>
        <dbReference type="EMBL" id="TFK98429.1"/>
    </source>
</evidence>
<organism evidence="2 3">
    <name type="scientific">Pterulicium gracile</name>
    <dbReference type="NCBI Taxonomy" id="1884261"/>
    <lineage>
        <taxon>Eukaryota</taxon>
        <taxon>Fungi</taxon>
        <taxon>Dikarya</taxon>
        <taxon>Basidiomycota</taxon>
        <taxon>Agaricomycotina</taxon>
        <taxon>Agaricomycetes</taxon>
        <taxon>Agaricomycetidae</taxon>
        <taxon>Agaricales</taxon>
        <taxon>Pleurotineae</taxon>
        <taxon>Pterulaceae</taxon>
        <taxon>Pterulicium</taxon>
    </lineage>
</organism>
<proteinExistence type="predicted"/>
<dbReference type="Proteomes" id="UP000305067">
    <property type="component" value="Unassembled WGS sequence"/>
</dbReference>
<feature type="compositionally biased region" description="Acidic residues" evidence="1">
    <location>
        <begin position="73"/>
        <end position="104"/>
    </location>
</feature>
<dbReference type="AlphaFoldDB" id="A0A5C3QBK3"/>
<protein>
    <recommendedName>
        <fullName evidence="4">BTB domain-containing protein</fullName>
    </recommendedName>
</protein>
<reference evidence="2 3" key="1">
    <citation type="journal article" date="2019" name="Nat. Ecol. Evol.">
        <title>Megaphylogeny resolves global patterns of mushroom evolution.</title>
        <authorList>
            <person name="Varga T."/>
            <person name="Krizsan K."/>
            <person name="Foldi C."/>
            <person name="Dima B."/>
            <person name="Sanchez-Garcia M."/>
            <person name="Sanchez-Ramirez S."/>
            <person name="Szollosi G.J."/>
            <person name="Szarkandi J.G."/>
            <person name="Papp V."/>
            <person name="Albert L."/>
            <person name="Andreopoulos W."/>
            <person name="Angelini C."/>
            <person name="Antonin V."/>
            <person name="Barry K.W."/>
            <person name="Bougher N.L."/>
            <person name="Buchanan P."/>
            <person name="Buyck B."/>
            <person name="Bense V."/>
            <person name="Catcheside P."/>
            <person name="Chovatia M."/>
            <person name="Cooper J."/>
            <person name="Damon W."/>
            <person name="Desjardin D."/>
            <person name="Finy P."/>
            <person name="Geml J."/>
            <person name="Haridas S."/>
            <person name="Hughes K."/>
            <person name="Justo A."/>
            <person name="Karasinski D."/>
            <person name="Kautmanova I."/>
            <person name="Kiss B."/>
            <person name="Kocsube S."/>
            <person name="Kotiranta H."/>
            <person name="LaButti K.M."/>
            <person name="Lechner B.E."/>
            <person name="Liimatainen K."/>
            <person name="Lipzen A."/>
            <person name="Lukacs Z."/>
            <person name="Mihaltcheva S."/>
            <person name="Morgado L.N."/>
            <person name="Niskanen T."/>
            <person name="Noordeloos M.E."/>
            <person name="Ohm R.A."/>
            <person name="Ortiz-Santana B."/>
            <person name="Ovrebo C."/>
            <person name="Racz N."/>
            <person name="Riley R."/>
            <person name="Savchenko A."/>
            <person name="Shiryaev A."/>
            <person name="Soop K."/>
            <person name="Spirin V."/>
            <person name="Szebenyi C."/>
            <person name="Tomsovsky M."/>
            <person name="Tulloss R.E."/>
            <person name="Uehling J."/>
            <person name="Grigoriev I.V."/>
            <person name="Vagvolgyi C."/>
            <person name="Papp T."/>
            <person name="Martin F.M."/>
            <person name="Miettinen O."/>
            <person name="Hibbett D.S."/>
            <person name="Nagy L.G."/>
        </authorList>
    </citation>
    <scope>NUCLEOTIDE SEQUENCE [LARGE SCALE GENOMIC DNA]</scope>
    <source>
        <strain evidence="2 3">CBS 309.79</strain>
    </source>
</reference>
<sequence length="459" mass="51797">MTGAGFLRQLHVALHTGHSLHLMPGVESAMFMLPSTMCPSPDECVRDRRCIPDHSSSTTTSSRECTPSSAADKEDESLDGTTTEEEESTSIEHVDDELEDSEPTESFDVCTFLDRHGVTRSTKLSLSPASDEIVVLMTSGRWRPNGFPSVFFVPRTFLSRASPSFKSLLDKMDADLADSKKRSYQRIEGVDDRLRFSSGSQEHMFIGVEDHPNDLQDFLEALHKYEKWVHSAKWTDIHSLAALLRLSMRYEVKPLFNQILSALIKDRYPLVLSQYHGASDTCTGTDHRAANLVALNVIHEVDYPPLLPILTYLTSISWSPTELAEAPIRSHAPIGGPEECWFVNERIRNLVVELRRSFSLWFLGLLHSSLLKRPAKCATKEKCRKGYAAWRERTISSGRFTTDPEAVDLFRLGSRFGVKQTWFCAVCREKATERVKGVQEEAWEMLPAFVGVGPWEELL</sequence>
<evidence type="ECO:0000256" key="1">
    <source>
        <dbReference type="SAM" id="MobiDB-lite"/>
    </source>
</evidence>